<comment type="caution">
    <text evidence="1">The sequence shown here is derived from an EMBL/GenBank/DDBJ whole genome shotgun (WGS) entry which is preliminary data.</text>
</comment>
<accession>A0A699HEB1</accession>
<sequence>MSSGVIGERVKVMSMGLLSCVSGGGGTLGGGEIAMKDDEVALVDGIFEGAFGALGDESWCFGLEVEALVEAMEVMIVDYERRR</sequence>
<protein>
    <submittedName>
        <fullName evidence="1">Uncharacterized protein</fullName>
    </submittedName>
</protein>
<proteinExistence type="predicted"/>
<name>A0A699HEB1_TANCI</name>
<dbReference type="AlphaFoldDB" id="A0A699HEB1"/>
<dbReference type="EMBL" id="BKCJ010139013">
    <property type="protein sequence ID" value="GEX91960.1"/>
    <property type="molecule type" value="Genomic_DNA"/>
</dbReference>
<reference evidence="1" key="1">
    <citation type="journal article" date="2019" name="Sci. Rep.">
        <title>Draft genome of Tanacetum cinerariifolium, the natural source of mosquito coil.</title>
        <authorList>
            <person name="Yamashiro T."/>
            <person name="Shiraishi A."/>
            <person name="Satake H."/>
            <person name="Nakayama K."/>
        </authorList>
    </citation>
    <scope>NUCLEOTIDE SEQUENCE</scope>
</reference>
<gene>
    <name evidence="1" type="ORF">Tci_363935</name>
</gene>
<evidence type="ECO:0000313" key="1">
    <source>
        <dbReference type="EMBL" id="GEX91960.1"/>
    </source>
</evidence>
<organism evidence="1">
    <name type="scientific">Tanacetum cinerariifolium</name>
    <name type="common">Dalmatian daisy</name>
    <name type="synonym">Chrysanthemum cinerariifolium</name>
    <dbReference type="NCBI Taxonomy" id="118510"/>
    <lineage>
        <taxon>Eukaryota</taxon>
        <taxon>Viridiplantae</taxon>
        <taxon>Streptophyta</taxon>
        <taxon>Embryophyta</taxon>
        <taxon>Tracheophyta</taxon>
        <taxon>Spermatophyta</taxon>
        <taxon>Magnoliopsida</taxon>
        <taxon>eudicotyledons</taxon>
        <taxon>Gunneridae</taxon>
        <taxon>Pentapetalae</taxon>
        <taxon>asterids</taxon>
        <taxon>campanulids</taxon>
        <taxon>Asterales</taxon>
        <taxon>Asteraceae</taxon>
        <taxon>Asteroideae</taxon>
        <taxon>Anthemideae</taxon>
        <taxon>Anthemidinae</taxon>
        <taxon>Tanacetum</taxon>
    </lineage>
</organism>